<keyword evidence="1 7" id="KW-0808">Transferase</keyword>
<comment type="similarity">
    <text evidence="7 9">Belongs to the ribulokinase family.</text>
</comment>
<dbReference type="HAMAP" id="MF_00520">
    <property type="entry name" value="Ribulokinase"/>
    <property type="match status" value="1"/>
</dbReference>
<comment type="catalytic activity">
    <reaction evidence="7 9">
        <text>L-ribulose + ATP = L-ribulose 5-phosphate + ADP + H(+)</text>
        <dbReference type="Rhea" id="RHEA:22072"/>
        <dbReference type="ChEBI" id="CHEBI:15378"/>
        <dbReference type="ChEBI" id="CHEBI:16880"/>
        <dbReference type="ChEBI" id="CHEBI:30616"/>
        <dbReference type="ChEBI" id="CHEBI:58226"/>
        <dbReference type="ChEBI" id="CHEBI:456216"/>
        <dbReference type="EC" id="2.7.1.16"/>
    </reaction>
</comment>
<dbReference type="InterPro" id="IPR018483">
    <property type="entry name" value="Carb_kinase_FGGY_CS"/>
</dbReference>
<keyword evidence="2 7" id="KW-0547">Nucleotide-binding</keyword>
<keyword evidence="5 7" id="KW-0054">Arabinose catabolism</keyword>
<dbReference type="PANTHER" id="PTHR43435">
    <property type="entry name" value="RIBULOKINASE"/>
    <property type="match status" value="1"/>
</dbReference>
<name>A0A537IZ81_9BACT</name>
<keyword evidence="3 7" id="KW-0418">Kinase</keyword>
<dbReference type="PIRSF" id="PIRSF000538">
    <property type="entry name" value="GlpK"/>
    <property type="match status" value="1"/>
</dbReference>
<keyword evidence="4 7" id="KW-0067">ATP-binding</keyword>
<evidence type="ECO:0000256" key="3">
    <source>
        <dbReference type="ARBA" id="ARBA00022777"/>
    </source>
</evidence>
<dbReference type="NCBIfam" id="NF003154">
    <property type="entry name" value="PRK04123.1"/>
    <property type="match status" value="1"/>
</dbReference>
<dbReference type="EC" id="2.7.1.16" evidence="7 8"/>
<comment type="pathway">
    <text evidence="7 9">Carbohydrate degradation; L-arabinose degradation via L-ribulose; D-xylulose 5-phosphate from L-arabinose (bacterial route): step 2/3.</text>
</comment>
<organism evidence="11 12">
    <name type="scientific">Candidatus Segetimicrobium genomatis</name>
    <dbReference type="NCBI Taxonomy" id="2569760"/>
    <lineage>
        <taxon>Bacteria</taxon>
        <taxon>Bacillati</taxon>
        <taxon>Candidatus Sysuimicrobiota</taxon>
        <taxon>Candidatus Sysuimicrobiia</taxon>
        <taxon>Candidatus Sysuimicrobiales</taxon>
        <taxon>Candidatus Segetimicrobiaceae</taxon>
        <taxon>Candidatus Segetimicrobium</taxon>
    </lineage>
</organism>
<sequence length="544" mass="57937">MSKHTVGIDFGTESARAVLVDVTSGRVTATATLPFPHGVIDGSLPGQTEHLPPDWALQHPEDWLGALEHLLRTMAQRANSADIIGIGVDFTSCTVLPATAEGTPLCLLPDFAHHPHAWPKLWKHHAAQPYADRINAARTRAGGAFLEFYGGKTSSEWLWAKGWQVLAESPAVATSMARWIEGGDWIVWQLTGTETRSACQAGYKAHWQKDSGYPDGAFLRNLDPALPQLLDRLAPPHPVARRAGGLLSAWAARTGLRPGTPIAVAVIDAHAAMPAVGAVGAGQLVAIMGTSTCHLLVDSRRTAIPGISGVVEDGIVPGVFGYEAGQASVGDIFQWFVRSAAPARVGTGDAAYETLEEQAGRLRPGEAGVMALDWWNGCRTPLVDADLSGLLVGLTVATEPHEIYRALLESTAFGTRRVIETFEAGGVTVTEVIACGGLAERNALLLQLTADIIGREVLASPVQHASAVGAAIYAAAAAGESAGGYADLRDAIRRMGGTERTAFRPRPAEQRLYQSLYRDYLDLARHFGEGGTTLMKRLRRLRAG</sequence>
<dbReference type="SUPFAM" id="SSF53067">
    <property type="entry name" value="Actin-like ATPase domain"/>
    <property type="match status" value="2"/>
</dbReference>
<dbReference type="CDD" id="cd07781">
    <property type="entry name" value="ASKHA_NBD_FGGY_L-RBK"/>
    <property type="match status" value="1"/>
</dbReference>
<dbReference type="Proteomes" id="UP000318834">
    <property type="component" value="Unassembled WGS sequence"/>
</dbReference>
<dbReference type="PROSITE" id="PS00445">
    <property type="entry name" value="FGGY_KINASES_2"/>
    <property type="match status" value="1"/>
</dbReference>
<keyword evidence="6 7" id="KW-0119">Carbohydrate metabolism</keyword>
<proteinExistence type="inferred from homology"/>
<evidence type="ECO:0000256" key="9">
    <source>
        <dbReference type="RuleBase" id="RU003455"/>
    </source>
</evidence>
<comment type="caution">
    <text evidence="11">The sequence shown here is derived from an EMBL/GenBank/DDBJ whole genome shotgun (WGS) entry which is preliminary data.</text>
</comment>
<protein>
    <recommendedName>
        <fullName evidence="7 8">Ribulokinase</fullName>
        <ecNumber evidence="7 8">2.7.1.16</ecNumber>
    </recommendedName>
</protein>
<evidence type="ECO:0000256" key="4">
    <source>
        <dbReference type="ARBA" id="ARBA00022840"/>
    </source>
</evidence>
<feature type="domain" description="Carbohydrate kinase FGGY C-terminal" evidence="10">
    <location>
        <begin position="285"/>
        <end position="478"/>
    </location>
</feature>
<evidence type="ECO:0000313" key="11">
    <source>
        <dbReference type="EMBL" id="TMI76372.1"/>
    </source>
</evidence>
<evidence type="ECO:0000256" key="5">
    <source>
        <dbReference type="ARBA" id="ARBA00022935"/>
    </source>
</evidence>
<evidence type="ECO:0000256" key="1">
    <source>
        <dbReference type="ARBA" id="ARBA00022679"/>
    </source>
</evidence>
<accession>A0A537IZ81</accession>
<reference evidence="11 12" key="1">
    <citation type="journal article" date="2019" name="Nat. Microbiol.">
        <title>Mediterranean grassland soil C-N compound turnover is dependent on rainfall and depth, and is mediated by genomically divergent microorganisms.</title>
        <authorList>
            <person name="Diamond S."/>
            <person name="Andeer P.F."/>
            <person name="Li Z."/>
            <person name="Crits-Christoph A."/>
            <person name="Burstein D."/>
            <person name="Anantharaman K."/>
            <person name="Lane K.R."/>
            <person name="Thomas B.C."/>
            <person name="Pan C."/>
            <person name="Northen T.R."/>
            <person name="Banfield J.F."/>
        </authorList>
    </citation>
    <scope>NUCLEOTIDE SEQUENCE [LARGE SCALE GENOMIC DNA]</scope>
    <source>
        <strain evidence="11">NP_8</strain>
    </source>
</reference>
<dbReference type="GO" id="GO:0008741">
    <property type="term" value="F:ribulokinase activity"/>
    <property type="evidence" value="ECO:0007669"/>
    <property type="project" value="UniProtKB-UniRule"/>
</dbReference>
<dbReference type="GO" id="GO:0019569">
    <property type="term" value="P:L-arabinose catabolic process to D-xylulose 5-phosphate"/>
    <property type="evidence" value="ECO:0007669"/>
    <property type="project" value="UniProtKB-UniRule"/>
</dbReference>
<evidence type="ECO:0000313" key="12">
    <source>
        <dbReference type="Proteomes" id="UP000318834"/>
    </source>
</evidence>
<evidence type="ECO:0000259" key="10">
    <source>
        <dbReference type="Pfam" id="PF02782"/>
    </source>
</evidence>
<dbReference type="Gene3D" id="3.30.420.40">
    <property type="match status" value="2"/>
</dbReference>
<dbReference type="InterPro" id="IPR005929">
    <property type="entry name" value="Ribulokinase"/>
</dbReference>
<evidence type="ECO:0000256" key="6">
    <source>
        <dbReference type="ARBA" id="ARBA00023277"/>
    </source>
</evidence>
<dbReference type="InterPro" id="IPR018485">
    <property type="entry name" value="FGGY_C"/>
</dbReference>
<gene>
    <name evidence="7" type="primary">araB</name>
    <name evidence="11" type="ORF">E6H05_03860</name>
</gene>
<dbReference type="NCBIfam" id="TIGR01234">
    <property type="entry name" value="L-ribulokinase"/>
    <property type="match status" value="1"/>
</dbReference>
<comment type="catalytic activity">
    <reaction evidence="7">
        <text>D-ribulose + ATP = D-ribulose 5-phosphate + ADP + H(+)</text>
        <dbReference type="Rhea" id="RHEA:17601"/>
        <dbReference type="ChEBI" id="CHEBI:15378"/>
        <dbReference type="ChEBI" id="CHEBI:17173"/>
        <dbReference type="ChEBI" id="CHEBI:30616"/>
        <dbReference type="ChEBI" id="CHEBI:58121"/>
        <dbReference type="ChEBI" id="CHEBI:456216"/>
        <dbReference type="EC" id="2.7.1.16"/>
    </reaction>
</comment>
<dbReference type="UniPathway" id="UPA00145">
    <property type="reaction ID" value="UER00566"/>
</dbReference>
<evidence type="ECO:0000256" key="7">
    <source>
        <dbReference type="HAMAP-Rule" id="MF_00520"/>
    </source>
</evidence>
<evidence type="ECO:0000256" key="8">
    <source>
        <dbReference type="NCBIfam" id="TIGR01234"/>
    </source>
</evidence>
<dbReference type="Pfam" id="PF02782">
    <property type="entry name" value="FGGY_C"/>
    <property type="match status" value="1"/>
</dbReference>
<dbReference type="InterPro" id="IPR000577">
    <property type="entry name" value="Carb_kinase_FGGY"/>
</dbReference>
<dbReference type="EMBL" id="VBAP01000024">
    <property type="protein sequence ID" value="TMI76372.1"/>
    <property type="molecule type" value="Genomic_DNA"/>
</dbReference>
<evidence type="ECO:0000256" key="2">
    <source>
        <dbReference type="ARBA" id="ARBA00022741"/>
    </source>
</evidence>
<dbReference type="GO" id="GO:0005737">
    <property type="term" value="C:cytoplasm"/>
    <property type="evidence" value="ECO:0007669"/>
    <property type="project" value="TreeGrafter"/>
</dbReference>
<dbReference type="AlphaFoldDB" id="A0A537IZ81"/>
<dbReference type="GO" id="GO:0019150">
    <property type="term" value="F:D-ribulokinase activity"/>
    <property type="evidence" value="ECO:0007669"/>
    <property type="project" value="TreeGrafter"/>
</dbReference>
<dbReference type="InterPro" id="IPR043129">
    <property type="entry name" value="ATPase_NBD"/>
</dbReference>
<dbReference type="PANTHER" id="PTHR43435:SF4">
    <property type="entry name" value="FGGY CARBOHYDRATE KINASE DOMAIN-CONTAINING PROTEIN"/>
    <property type="match status" value="1"/>
</dbReference>
<dbReference type="GO" id="GO:0005524">
    <property type="term" value="F:ATP binding"/>
    <property type="evidence" value="ECO:0007669"/>
    <property type="project" value="UniProtKB-UniRule"/>
</dbReference>